<dbReference type="SUPFAM" id="SSF50978">
    <property type="entry name" value="WD40 repeat-like"/>
    <property type="match status" value="1"/>
</dbReference>
<dbReference type="GO" id="GO:0000027">
    <property type="term" value="P:ribosomal large subunit assembly"/>
    <property type="evidence" value="ECO:0007669"/>
    <property type="project" value="EnsemblFungi"/>
</dbReference>
<accession>A0A0W0CAS3</accession>
<dbReference type="EMBL" id="LLZZ01000014">
    <property type="protein sequence ID" value="KTB12953.1"/>
    <property type="molecule type" value="Genomic_DNA"/>
</dbReference>
<sequence>MEREGSPEDEFIGNDEVDQVIEVEGGEPIEEDDGMDEAMEGGEVEETIEVDLSNNSRTYFDKHTDSVFVVAHHPSLPLVASGGADNVIHLWTSHSQPPKFAGTLSGHTESVIAAHFTPDGKFLVSADMTGKLLVHASVKGGAQWKLVSELQEVEEIIWLKVHPKVSGAFALGATDGSVWCYQINGEGASATVEQLMSGFSHQSECTMGEFINIEKSEELGTLDLVTCSLDSSIVSWNCYTGQVNFKIAQPELKGMECPWISLSVAPVEMTKGNGGILACGSNNGVIAIINCNNNGAVLHLSGVIELKPDQEELDSSIESIAWAKGFPLMALGLVGGEVLLYDTNMWRVRRKFVLEDSVTKIVFDSRDNLFVSCINGKVYEYDSRTGQEKFTFLGHNMGVLDFIITEMGGDKRLITAGDEGVSLVFDVQA</sequence>
<dbReference type="InterPro" id="IPR001680">
    <property type="entry name" value="WD40_rpt"/>
</dbReference>
<dbReference type="VEuPathDB" id="FungiDB:CAGL0L09647g"/>
<keyword evidence="1 3" id="KW-0853">WD repeat</keyword>
<dbReference type="SMART" id="SM00320">
    <property type="entry name" value="WD40"/>
    <property type="match status" value="6"/>
</dbReference>
<dbReference type="VEuPathDB" id="FungiDB:GVI51_L09625"/>
<evidence type="ECO:0000256" key="2">
    <source>
        <dbReference type="ARBA" id="ARBA00022737"/>
    </source>
</evidence>
<dbReference type="VEuPathDB" id="FungiDB:GWK60_L13651"/>
<dbReference type="GO" id="GO:0051082">
    <property type="term" value="F:unfolded protein binding"/>
    <property type="evidence" value="ECO:0007669"/>
    <property type="project" value="EnsemblFungi"/>
</dbReference>
<evidence type="ECO:0000313" key="6">
    <source>
        <dbReference type="Proteomes" id="UP000054886"/>
    </source>
</evidence>
<dbReference type="OrthoDB" id="10261640at2759"/>
<evidence type="ECO:0000313" key="4">
    <source>
        <dbReference type="EMBL" id="KTA98024.1"/>
    </source>
</evidence>
<proteinExistence type="predicted"/>
<gene>
    <name evidence="4" type="ORF">AO440_005225</name>
    <name evidence="5" type="ORF">AO440_005780</name>
</gene>
<dbReference type="AlphaFoldDB" id="A0A0W0CAS3"/>
<dbReference type="GO" id="GO:0005829">
    <property type="term" value="C:cytosol"/>
    <property type="evidence" value="ECO:0007669"/>
    <property type="project" value="EnsemblFungi"/>
</dbReference>
<protein>
    <submittedName>
        <fullName evidence="4">Ribosome assembly protein SQT1</fullName>
    </submittedName>
</protein>
<dbReference type="VEuPathDB" id="FungiDB:B1J91_L09647g"/>
<dbReference type="InterPro" id="IPR036322">
    <property type="entry name" value="WD40_repeat_dom_sf"/>
</dbReference>
<dbReference type="InterPro" id="IPR051179">
    <property type="entry name" value="WD_repeat_multifunction"/>
</dbReference>
<dbReference type="Gene3D" id="2.130.10.10">
    <property type="entry name" value="YVTN repeat-like/Quinoprotein amine dehydrogenase"/>
    <property type="match status" value="1"/>
</dbReference>
<dbReference type="VEuPathDB" id="FungiDB:GW608_L13673"/>
<dbReference type="FunFam" id="2.130.10.10:FF:000630">
    <property type="entry name" value="Ribosome assembly protein SQT1"/>
    <property type="match status" value="1"/>
</dbReference>
<dbReference type="Pfam" id="PF00400">
    <property type="entry name" value="WD40"/>
    <property type="match status" value="2"/>
</dbReference>
<dbReference type="EMBL" id="LLZZ01000154">
    <property type="protein sequence ID" value="KTA98024.1"/>
    <property type="molecule type" value="Genomic_DNA"/>
</dbReference>
<dbReference type="PANTHER" id="PTHR19857">
    <property type="entry name" value="MITOCHONDRIAL DIVISION PROTEIN 1-RELATED"/>
    <property type="match status" value="1"/>
</dbReference>
<comment type="caution">
    <text evidence="4">The sequence shown here is derived from an EMBL/GenBank/DDBJ whole genome shotgun (WGS) entry which is preliminary data.</text>
</comment>
<dbReference type="InterPro" id="IPR015943">
    <property type="entry name" value="WD40/YVTN_repeat-like_dom_sf"/>
</dbReference>
<dbReference type="OMA" id="SIWDYSK"/>
<dbReference type="PROSITE" id="PS50294">
    <property type="entry name" value="WD_REPEATS_REGION"/>
    <property type="match status" value="1"/>
</dbReference>
<dbReference type="PANTHER" id="PTHR19857:SF8">
    <property type="entry name" value="ANGIO-ASSOCIATED MIGRATORY CELL PROTEIN"/>
    <property type="match status" value="1"/>
</dbReference>
<feature type="repeat" description="WD" evidence="3">
    <location>
        <begin position="60"/>
        <end position="91"/>
    </location>
</feature>
<dbReference type="PROSITE" id="PS50082">
    <property type="entry name" value="WD_REPEATS_2"/>
    <property type="match status" value="1"/>
</dbReference>
<reference evidence="4 6" key="1">
    <citation type="submission" date="2015-10" db="EMBL/GenBank/DDBJ databases">
        <title>Draft genomes sequences of Candida glabrata isolates 1A, 1B, 2A, 2B, 3A and 3B.</title>
        <authorList>
            <person name="Haavelsrud O.E."/>
            <person name="Gaustad P."/>
        </authorList>
    </citation>
    <scope>NUCLEOTIDE SEQUENCE [LARGE SCALE GENOMIC DNA]</scope>
    <source>
        <strain evidence="4">910700640</strain>
    </source>
</reference>
<organism evidence="4 6">
    <name type="scientific">Candida glabrata</name>
    <name type="common">Yeast</name>
    <name type="synonym">Torulopsis glabrata</name>
    <dbReference type="NCBI Taxonomy" id="5478"/>
    <lineage>
        <taxon>Eukaryota</taxon>
        <taxon>Fungi</taxon>
        <taxon>Dikarya</taxon>
        <taxon>Ascomycota</taxon>
        <taxon>Saccharomycotina</taxon>
        <taxon>Saccharomycetes</taxon>
        <taxon>Saccharomycetales</taxon>
        <taxon>Saccharomycetaceae</taxon>
        <taxon>Nakaseomyces</taxon>
    </lineage>
</organism>
<evidence type="ECO:0000256" key="1">
    <source>
        <dbReference type="ARBA" id="ARBA00022574"/>
    </source>
</evidence>
<name>A0A0W0CAS3_CANGB</name>
<evidence type="ECO:0000256" key="3">
    <source>
        <dbReference type="PROSITE-ProRule" id="PRU00221"/>
    </source>
</evidence>
<keyword evidence="2" id="KW-0677">Repeat</keyword>
<evidence type="ECO:0000313" key="5">
    <source>
        <dbReference type="EMBL" id="KTB12953.1"/>
    </source>
</evidence>
<dbReference type="Proteomes" id="UP000054886">
    <property type="component" value="Unassembled WGS sequence"/>
</dbReference>